<evidence type="ECO:0000313" key="2">
    <source>
        <dbReference type="Proteomes" id="UP000246005"/>
    </source>
</evidence>
<dbReference type="RefSeq" id="WP_267900064.1">
    <property type="nucleotide sequence ID" value="NZ_QGHB01000004.1"/>
</dbReference>
<protein>
    <submittedName>
        <fullName evidence="1">Uncharacterized protein</fullName>
    </submittedName>
</protein>
<evidence type="ECO:0000313" key="1">
    <source>
        <dbReference type="EMBL" id="PWK87104.1"/>
    </source>
</evidence>
<reference evidence="1 2" key="1">
    <citation type="submission" date="2018-05" db="EMBL/GenBank/DDBJ databases">
        <title>Genomic Encyclopedia of Type Strains, Phase IV (KMG-IV): sequencing the most valuable type-strain genomes for metagenomic binning, comparative biology and taxonomic classification.</title>
        <authorList>
            <person name="Goeker M."/>
        </authorList>
    </citation>
    <scope>NUCLEOTIDE SEQUENCE [LARGE SCALE GENOMIC DNA]</scope>
    <source>
        <strain evidence="1 2">DSM 45480</strain>
    </source>
</reference>
<gene>
    <name evidence="1" type="ORF">C8D88_104265</name>
</gene>
<organism evidence="1 2">
    <name type="scientific">Lentzea atacamensis</name>
    <dbReference type="NCBI Taxonomy" id="531938"/>
    <lineage>
        <taxon>Bacteria</taxon>
        <taxon>Bacillati</taxon>
        <taxon>Actinomycetota</taxon>
        <taxon>Actinomycetes</taxon>
        <taxon>Pseudonocardiales</taxon>
        <taxon>Pseudonocardiaceae</taxon>
        <taxon>Lentzea</taxon>
    </lineage>
</organism>
<accession>A0A316I381</accession>
<dbReference type="AlphaFoldDB" id="A0A316I381"/>
<comment type="caution">
    <text evidence="1">The sequence shown here is derived from an EMBL/GenBank/DDBJ whole genome shotgun (WGS) entry which is preliminary data.</text>
</comment>
<name>A0A316I381_9PSEU</name>
<sequence length="40" mass="4120">MAFGADAGQLPFFAGTLIRDEHLIVDGDKIAGAHSYAVSG</sequence>
<dbReference type="Proteomes" id="UP000246005">
    <property type="component" value="Unassembled WGS sequence"/>
</dbReference>
<dbReference type="EMBL" id="QGHB01000004">
    <property type="protein sequence ID" value="PWK87104.1"/>
    <property type="molecule type" value="Genomic_DNA"/>
</dbReference>
<proteinExistence type="predicted"/>